<comment type="caution">
    <text evidence="3">The sequence shown here is derived from an EMBL/GenBank/DDBJ whole genome shotgun (WGS) entry which is preliminary data.</text>
</comment>
<protein>
    <submittedName>
        <fullName evidence="3">Septum formation family protein</fullName>
    </submittedName>
</protein>
<organism evidence="3 4">
    <name type="scientific">Actinomadura nitritigenes</name>
    <dbReference type="NCBI Taxonomy" id="134602"/>
    <lineage>
        <taxon>Bacteria</taxon>
        <taxon>Bacillati</taxon>
        <taxon>Actinomycetota</taxon>
        <taxon>Actinomycetes</taxon>
        <taxon>Streptosporangiales</taxon>
        <taxon>Thermomonosporaceae</taxon>
        <taxon>Actinomadura</taxon>
    </lineage>
</organism>
<evidence type="ECO:0000259" key="2">
    <source>
        <dbReference type="Pfam" id="PF13845"/>
    </source>
</evidence>
<name>A0ABS3R8I2_9ACTN</name>
<sequence>MSGNDDALVQTRRRRKRGRALAIGALTASAVWLAALAVAFVLVLGGNGDRAASDPVTKDGEPRVSTFKAGDCFTGFVAGMTRIFAREASCTQPHGGEIGARITLPTAPYPGDASLTATAVERCRNRVTALYKEGRGDEFTIHVDRPDRRAWEHGDHAVVCALRYPQDMADILRKQPKYISSIVPGDCIRTWDGGGNEAIVDCDEKHEVQVYSVIEFHCLVAARHGTLTRSVMPK</sequence>
<dbReference type="EMBL" id="JAGEOK010000025">
    <property type="protein sequence ID" value="MBO2442430.1"/>
    <property type="molecule type" value="Genomic_DNA"/>
</dbReference>
<proteinExistence type="predicted"/>
<feature type="transmembrane region" description="Helical" evidence="1">
    <location>
        <begin position="20"/>
        <end position="44"/>
    </location>
</feature>
<gene>
    <name evidence="3" type="ORF">J4557_33380</name>
</gene>
<keyword evidence="1" id="KW-0472">Membrane</keyword>
<feature type="domain" description="Septum formation-related" evidence="2">
    <location>
        <begin position="69"/>
        <end position="215"/>
    </location>
</feature>
<keyword evidence="1" id="KW-1133">Transmembrane helix</keyword>
<evidence type="ECO:0000313" key="3">
    <source>
        <dbReference type="EMBL" id="MBO2442430.1"/>
    </source>
</evidence>
<accession>A0ABS3R8I2</accession>
<dbReference type="Proteomes" id="UP000666915">
    <property type="component" value="Unassembled WGS sequence"/>
</dbReference>
<dbReference type="RefSeq" id="WP_208270755.1">
    <property type="nucleotide sequence ID" value="NZ_BAAAGM010000055.1"/>
</dbReference>
<evidence type="ECO:0000256" key="1">
    <source>
        <dbReference type="SAM" id="Phobius"/>
    </source>
</evidence>
<dbReference type="InterPro" id="IPR026004">
    <property type="entry name" value="Septum_form"/>
</dbReference>
<dbReference type="Pfam" id="PF13845">
    <property type="entry name" value="Septum_form"/>
    <property type="match status" value="1"/>
</dbReference>
<evidence type="ECO:0000313" key="4">
    <source>
        <dbReference type="Proteomes" id="UP000666915"/>
    </source>
</evidence>
<reference evidence="3 4" key="1">
    <citation type="submission" date="2021-03" db="EMBL/GenBank/DDBJ databases">
        <authorList>
            <person name="Kanchanasin P."/>
            <person name="Saeng-In P."/>
            <person name="Phongsopitanun W."/>
            <person name="Yuki M."/>
            <person name="Kudo T."/>
            <person name="Ohkuma M."/>
            <person name="Tanasupawat S."/>
        </authorList>
    </citation>
    <scope>NUCLEOTIDE SEQUENCE [LARGE SCALE GENOMIC DNA]</scope>
    <source>
        <strain evidence="3 4">L46</strain>
    </source>
</reference>
<keyword evidence="4" id="KW-1185">Reference proteome</keyword>
<keyword evidence="1" id="KW-0812">Transmembrane</keyword>